<proteinExistence type="predicted"/>
<reference evidence="1" key="1">
    <citation type="journal article" date="2014" name="Front. Microbiol.">
        <title>High frequency of phylogenetically diverse reductive dehalogenase-homologous genes in deep subseafloor sedimentary metagenomes.</title>
        <authorList>
            <person name="Kawai M."/>
            <person name="Futagami T."/>
            <person name="Toyoda A."/>
            <person name="Takaki Y."/>
            <person name="Nishi S."/>
            <person name="Hori S."/>
            <person name="Arai W."/>
            <person name="Tsubouchi T."/>
            <person name="Morono Y."/>
            <person name="Uchiyama I."/>
            <person name="Ito T."/>
            <person name="Fujiyama A."/>
            <person name="Inagaki F."/>
            <person name="Takami H."/>
        </authorList>
    </citation>
    <scope>NUCLEOTIDE SEQUENCE</scope>
    <source>
        <strain evidence="1">Expedition CK06-06</strain>
    </source>
</reference>
<organism evidence="1">
    <name type="scientific">marine sediment metagenome</name>
    <dbReference type="NCBI Taxonomy" id="412755"/>
    <lineage>
        <taxon>unclassified sequences</taxon>
        <taxon>metagenomes</taxon>
        <taxon>ecological metagenomes</taxon>
    </lineage>
</organism>
<sequence length="29" mass="3437">LPWKELSREGFKRVLDMLKVSGLNYTEQV</sequence>
<evidence type="ECO:0000313" key="1">
    <source>
        <dbReference type="EMBL" id="GAJ11197.1"/>
    </source>
</evidence>
<comment type="caution">
    <text evidence="1">The sequence shown here is derived from an EMBL/GenBank/DDBJ whole genome shotgun (WGS) entry which is preliminary data.</text>
</comment>
<dbReference type="EMBL" id="BARW01025674">
    <property type="protein sequence ID" value="GAJ11197.1"/>
    <property type="molecule type" value="Genomic_DNA"/>
</dbReference>
<name>X1V5Y0_9ZZZZ</name>
<protein>
    <submittedName>
        <fullName evidence="1">Uncharacterized protein</fullName>
    </submittedName>
</protein>
<feature type="non-terminal residue" evidence="1">
    <location>
        <position position="1"/>
    </location>
</feature>
<dbReference type="AlphaFoldDB" id="X1V5Y0"/>
<accession>X1V5Y0</accession>
<gene>
    <name evidence="1" type="ORF">S12H4_42031</name>
</gene>